<dbReference type="Proteomes" id="UP000190341">
    <property type="component" value="Unassembled WGS sequence"/>
</dbReference>
<feature type="transmembrane region" description="Helical" evidence="9">
    <location>
        <begin position="93"/>
        <end position="114"/>
    </location>
</feature>
<evidence type="ECO:0000256" key="1">
    <source>
        <dbReference type="ARBA" id="ARBA00004141"/>
    </source>
</evidence>
<keyword evidence="4" id="KW-0862">Zinc</keyword>
<feature type="transmembrane region" description="Helical" evidence="9">
    <location>
        <begin position="217"/>
        <end position="243"/>
    </location>
</feature>
<dbReference type="GO" id="GO:0006882">
    <property type="term" value="P:intracellular zinc ion homeostasis"/>
    <property type="evidence" value="ECO:0007669"/>
    <property type="project" value="InterPro"/>
</dbReference>
<keyword evidence="6" id="KW-0406">Ion transport</keyword>
<accession>A0A1T5KP59</accession>
<evidence type="ECO:0000313" key="12">
    <source>
        <dbReference type="Proteomes" id="UP000190341"/>
    </source>
</evidence>
<evidence type="ECO:0000256" key="3">
    <source>
        <dbReference type="ARBA" id="ARBA00022692"/>
    </source>
</evidence>
<dbReference type="OrthoDB" id="271709at2"/>
<feature type="compositionally biased region" description="Basic residues" evidence="8">
    <location>
        <begin position="160"/>
        <end position="181"/>
    </location>
</feature>
<dbReference type="InterPro" id="IPR045316">
    <property type="entry name" value="Msc2-like"/>
</dbReference>
<dbReference type="PANTHER" id="PTHR45755:SF4">
    <property type="entry name" value="ZINC TRANSPORTER 7"/>
    <property type="match status" value="1"/>
</dbReference>
<name>A0A1T5KP59_9GAMM</name>
<organism evidence="11 12">
    <name type="scientific">Pseudoxanthomonas indica</name>
    <dbReference type="NCBI Taxonomy" id="428993"/>
    <lineage>
        <taxon>Bacteria</taxon>
        <taxon>Pseudomonadati</taxon>
        <taxon>Pseudomonadota</taxon>
        <taxon>Gammaproteobacteria</taxon>
        <taxon>Lysobacterales</taxon>
        <taxon>Lysobacteraceae</taxon>
        <taxon>Pseudoxanthomonas</taxon>
    </lineage>
</organism>
<protein>
    <submittedName>
        <fullName evidence="11">Cation diffusion facilitator family transporter</fullName>
    </submittedName>
</protein>
<dbReference type="AlphaFoldDB" id="A0A1T5KP59"/>
<proteinExistence type="predicted"/>
<dbReference type="Gene3D" id="1.20.1510.10">
    <property type="entry name" value="Cation efflux protein transmembrane domain"/>
    <property type="match status" value="1"/>
</dbReference>
<evidence type="ECO:0000256" key="5">
    <source>
        <dbReference type="ARBA" id="ARBA00022989"/>
    </source>
</evidence>
<feature type="domain" description="Cation efflux protein transmembrane" evidence="10">
    <location>
        <begin position="30"/>
        <end position="274"/>
    </location>
</feature>
<evidence type="ECO:0000313" key="11">
    <source>
        <dbReference type="EMBL" id="SKC65477.1"/>
    </source>
</evidence>
<evidence type="ECO:0000256" key="4">
    <source>
        <dbReference type="ARBA" id="ARBA00022906"/>
    </source>
</evidence>
<feature type="region of interest" description="Disordered" evidence="8">
    <location>
        <begin position="159"/>
        <end position="209"/>
    </location>
</feature>
<dbReference type="GO" id="GO:0005385">
    <property type="term" value="F:zinc ion transmembrane transporter activity"/>
    <property type="evidence" value="ECO:0007669"/>
    <property type="project" value="InterPro"/>
</dbReference>
<keyword evidence="3 9" id="KW-0812">Transmembrane</keyword>
<sequence>MNLEAVAAARRHSHAFDEGNPLAERNTRRAMWLTVIMMVIEISGGWWFNSMAVLADGWHMSSHALALGLSVFAYACARRFANDRRFAFGTWKIEILGGYTSAILLLGVAGLMVYQSVERLFHPGVIHYEQAILIAIVGLAVNLLCAWWLRDHHDHDHGHGHGHGHGYGHGHGHGHTHHAGHMPHDPHRHDHDHDHDHHHDHDHAHSHHHHDLNQRSAYLHVLADAATSVLAIVALLGGLFFGAAWLDPVMGLVGAALVSVWAWGLVRQTGRVLLDAQMDAPVVAEVREAIEEGPWAARISDLHVWQVGRGKFACVVEVVAAPGVSAEDFRQALAVHEELVHVTVELVEAA</sequence>
<feature type="transmembrane region" description="Helical" evidence="9">
    <location>
        <begin position="30"/>
        <end position="48"/>
    </location>
</feature>
<evidence type="ECO:0000256" key="8">
    <source>
        <dbReference type="SAM" id="MobiDB-lite"/>
    </source>
</evidence>
<feature type="transmembrane region" description="Helical" evidence="9">
    <location>
        <begin position="249"/>
        <end position="266"/>
    </location>
</feature>
<dbReference type="Pfam" id="PF01545">
    <property type="entry name" value="Cation_efflux"/>
    <property type="match status" value="1"/>
</dbReference>
<dbReference type="InterPro" id="IPR002524">
    <property type="entry name" value="Cation_efflux"/>
</dbReference>
<feature type="compositionally biased region" description="Basic and acidic residues" evidence="8">
    <location>
        <begin position="182"/>
        <end position="203"/>
    </location>
</feature>
<comment type="subcellular location">
    <subcellularLocation>
        <location evidence="1">Membrane</location>
        <topology evidence="1">Multi-pass membrane protein</topology>
    </subcellularLocation>
</comment>
<dbReference type="NCBIfam" id="NF033827">
    <property type="entry name" value="CDF_efflux_DmeF"/>
    <property type="match status" value="1"/>
</dbReference>
<dbReference type="InterPro" id="IPR058533">
    <property type="entry name" value="Cation_efflux_TM"/>
</dbReference>
<dbReference type="PANTHER" id="PTHR45755">
    <property type="match status" value="1"/>
</dbReference>
<dbReference type="NCBIfam" id="TIGR01297">
    <property type="entry name" value="CDF"/>
    <property type="match status" value="1"/>
</dbReference>
<dbReference type="SUPFAM" id="SSF161111">
    <property type="entry name" value="Cation efflux protein transmembrane domain-like"/>
    <property type="match status" value="1"/>
</dbReference>
<evidence type="ECO:0000259" key="10">
    <source>
        <dbReference type="Pfam" id="PF01545"/>
    </source>
</evidence>
<keyword evidence="7 9" id="KW-0472">Membrane</keyword>
<keyword evidence="5 9" id="KW-1133">Transmembrane helix</keyword>
<keyword evidence="12" id="KW-1185">Reference proteome</keyword>
<reference evidence="11 12" key="1">
    <citation type="submission" date="2017-02" db="EMBL/GenBank/DDBJ databases">
        <authorList>
            <person name="Peterson S.W."/>
        </authorList>
    </citation>
    <scope>NUCLEOTIDE SEQUENCE [LARGE SCALE GENOMIC DNA]</scope>
    <source>
        <strain evidence="11 12">P15</strain>
    </source>
</reference>
<dbReference type="RefSeq" id="WP_079724134.1">
    <property type="nucleotide sequence ID" value="NZ_BMCL01000002.1"/>
</dbReference>
<evidence type="ECO:0000256" key="7">
    <source>
        <dbReference type="ARBA" id="ARBA00023136"/>
    </source>
</evidence>
<keyword evidence="2" id="KW-0813">Transport</keyword>
<gene>
    <name evidence="11" type="ORF">SAMN06296058_1880</name>
</gene>
<dbReference type="EMBL" id="FUZV01000001">
    <property type="protein sequence ID" value="SKC65477.1"/>
    <property type="molecule type" value="Genomic_DNA"/>
</dbReference>
<evidence type="ECO:0000256" key="2">
    <source>
        <dbReference type="ARBA" id="ARBA00022448"/>
    </source>
</evidence>
<keyword evidence="4" id="KW-0864">Zinc transport</keyword>
<dbReference type="GO" id="GO:0016020">
    <property type="term" value="C:membrane"/>
    <property type="evidence" value="ECO:0007669"/>
    <property type="project" value="UniProtKB-SubCell"/>
</dbReference>
<dbReference type="STRING" id="428993.SAMN06296058_1880"/>
<feature type="transmembrane region" description="Helical" evidence="9">
    <location>
        <begin position="126"/>
        <end position="149"/>
    </location>
</feature>
<evidence type="ECO:0000256" key="6">
    <source>
        <dbReference type="ARBA" id="ARBA00023065"/>
    </source>
</evidence>
<dbReference type="InterPro" id="IPR027469">
    <property type="entry name" value="Cation_efflux_TMD_sf"/>
</dbReference>
<evidence type="ECO:0000256" key="9">
    <source>
        <dbReference type="SAM" id="Phobius"/>
    </source>
</evidence>
<feature type="transmembrane region" description="Helical" evidence="9">
    <location>
        <begin position="60"/>
        <end position="81"/>
    </location>
</feature>